<keyword evidence="7" id="KW-0645">Protease</keyword>
<evidence type="ECO:0000259" key="14">
    <source>
        <dbReference type="Pfam" id="PF05195"/>
    </source>
</evidence>
<dbReference type="GO" id="GO:0030145">
    <property type="term" value="F:manganese ion binding"/>
    <property type="evidence" value="ECO:0007669"/>
    <property type="project" value="InterPro"/>
</dbReference>
<dbReference type="OrthoDB" id="10261878at2759"/>
<dbReference type="EC" id="3.4.11.9" evidence="5"/>
<keyword evidence="9" id="KW-0378">Hydrolase</keyword>
<dbReference type="GO" id="GO:0070006">
    <property type="term" value="F:metalloaminopeptidase activity"/>
    <property type="evidence" value="ECO:0007669"/>
    <property type="project" value="InterPro"/>
</dbReference>
<dbReference type="PANTHER" id="PTHR43226">
    <property type="entry name" value="XAA-PRO AMINOPEPTIDASE 3"/>
    <property type="match status" value="1"/>
</dbReference>
<dbReference type="PANTHER" id="PTHR43226:SF1">
    <property type="entry name" value="XAA-PRO DIPEPTIDASE"/>
    <property type="match status" value="1"/>
</dbReference>
<dbReference type="SUPFAM" id="SSF55920">
    <property type="entry name" value="Creatinase/aminopeptidase"/>
    <property type="match status" value="1"/>
</dbReference>
<reference evidence="15" key="1">
    <citation type="submission" date="2022-09" db="EMBL/GenBank/DDBJ databases">
        <title>Fusarium specimens isolated from Avocado Roots.</title>
        <authorList>
            <person name="Stajich J."/>
            <person name="Roper C."/>
            <person name="Heimlech-Rivalta G."/>
        </authorList>
    </citation>
    <scope>NUCLEOTIDE SEQUENCE</scope>
    <source>
        <strain evidence="15">CF00136</strain>
    </source>
</reference>
<gene>
    <name evidence="15" type="ORF">NW762_012375</name>
</gene>
<dbReference type="EMBL" id="JAOQAZ010000034">
    <property type="protein sequence ID" value="KAJ4249044.1"/>
    <property type="molecule type" value="Genomic_DNA"/>
</dbReference>
<accession>A0A9W8VBD2</accession>
<dbReference type="InterPro" id="IPR029149">
    <property type="entry name" value="Creatin/AminoP/Spt16_N"/>
</dbReference>
<evidence type="ECO:0000256" key="5">
    <source>
        <dbReference type="ARBA" id="ARBA00012574"/>
    </source>
</evidence>
<keyword evidence="10" id="KW-0482">Metalloprotease</keyword>
<evidence type="ECO:0000256" key="8">
    <source>
        <dbReference type="ARBA" id="ARBA00022723"/>
    </source>
</evidence>
<dbReference type="InterPro" id="IPR052433">
    <property type="entry name" value="X-Pro_dipept-like"/>
</dbReference>
<keyword evidence="16" id="KW-1185">Reference proteome</keyword>
<dbReference type="InterPro" id="IPR036005">
    <property type="entry name" value="Creatinase/aminopeptidase-like"/>
</dbReference>
<dbReference type="AlphaFoldDB" id="A0A9W8VBD2"/>
<evidence type="ECO:0000256" key="3">
    <source>
        <dbReference type="ARBA" id="ARBA00002443"/>
    </source>
</evidence>
<evidence type="ECO:0000256" key="11">
    <source>
        <dbReference type="ARBA" id="ARBA00023211"/>
    </source>
</evidence>
<evidence type="ECO:0000256" key="2">
    <source>
        <dbReference type="ARBA" id="ARBA00001936"/>
    </source>
</evidence>
<dbReference type="InterPro" id="IPR000994">
    <property type="entry name" value="Pept_M24"/>
</dbReference>
<feature type="domain" description="Aminopeptidase P N-terminal" evidence="14">
    <location>
        <begin position="3"/>
        <end position="56"/>
    </location>
</feature>
<evidence type="ECO:0000259" key="13">
    <source>
        <dbReference type="Pfam" id="PF00557"/>
    </source>
</evidence>
<dbReference type="SUPFAM" id="SSF53092">
    <property type="entry name" value="Creatinase/prolidase N-terminal domain"/>
    <property type="match status" value="1"/>
</dbReference>
<evidence type="ECO:0000256" key="1">
    <source>
        <dbReference type="ARBA" id="ARBA00001424"/>
    </source>
</evidence>
<sequence length="239" mass="26262">MIYDISSDRTTLFVPPVDAEDILWSGMPSAPEELLAKYDIDAVFPNTDLQATLDLIGRKACQNNGTTFTFADHHEYDIGLPKGLKVNSTILEEAIDECRVNKDEYEIALVQKACDISSAAHRAVIESVKGSRNEAELDGVVLGECTKRGAKIQAYPSIVASGRTAVTMHYESNNQDLYINGQAKDVVVMDAGAECNCYGADITRTLPISGKFTRQSRSIYDLVLKMQENCIDMLKEGVL</sequence>
<dbReference type="Proteomes" id="UP001152049">
    <property type="component" value="Unassembled WGS sequence"/>
</dbReference>
<proteinExistence type="inferred from homology"/>
<dbReference type="GO" id="GO:0006508">
    <property type="term" value="P:proteolysis"/>
    <property type="evidence" value="ECO:0007669"/>
    <property type="project" value="UniProtKB-KW"/>
</dbReference>
<name>A0A9W8VBD2_9HYPO</name>
<keyword evidence="8" id="KW-0479">Metal-binding</keyword>
<evidence type="ECO:0000256" key="10">
    <source>
        <dbReference type="ARBA" id="ARBA00023049"/>
    </source>
</evidence>
<dbReference type="Gene3D" id="3.40.350.10">
    <property type="entry name" value="Creatinase/prolidase N-terminal domain"/>
    <property type="match status" value="1"/>
</dbReference>
<dbReference type="Pfam" id="PF00557">
    <property type="entry name" value="Peptidase_M24"/>
    <property type="match status" value="1"/>
</dbReference>
<organism evidence="15 16">
    <name type="scientific">Fusarium torreyae</name>
    <dbReference type="NCBI Taxonomy" id="1237075"/>
    <lineage>
        <taxon>Eukaryota</taxon>
        <taxon>Fungi</taxon>
        <taxon>Dikarya</taxon>
        <taxon>Ascomycota</taxon>
        <taxon>Pezizomycotina</taxon>
        <taxon>Sordariomycetes</taxon>
        <taxon>Hypocreomycetidae</taxon>
        <taxon>Hypocreales</taxon>
        <taxon>Nectriaceae</taxon>
        <taxon>Fusarium</taxon>
    </lineage>
</organism>
<evidence type="ECO:0000313" key="15">
    <source>
        <dbReference type="EMBL" id="KAJ4249044.1"/>
    </source>
</evidence>
<evidence type="ECO:0000256" key="9">
    <source>
        <dbReference type="ARBA" id="ARBA00022801"/>
    </source>
</evidence>
<evidence type="ECO:0000256" key="7">
    <source>
        <dbReference type="ARBA" id="ARBA00022670"/>
    </source>
</evidence>
<evidence type="ECO:0000256" key="4">
    <source>
        <dbReference type="ARBA" id="ARBA00008766"/>
    </source>
</evidence>
<dbReference type="Gene3D" id="3.90.230.10">
    <property type="entry name" value="Creatinase/methionine aminopeptidase superfamily"/>
    <property type="match status" value="1"/>
</dbReference>
<protein>
    <recommendedName>
        <fullName evidence="5">Xaa-Pro aminopeptidase</fullName>
        <ecNumber evidence="5">3.4.11.9</ecNumber>
    </recommendedName>
    <alternativeName>
        <fullName evidence="12">Aminoacylproline aminopeptidase</fullName>
    </alternativeName>
</protein>
<keyword evidence="6" id="KW-0031">Aminopeptidase</keyword>
<keyword evidence="11" id="KW-0464">Manganese</keyword>
<feature type="domain" description="Peptidase M24" evidence="13">
    <location>
        <begin position="109"/>
        <end position="238"/>
    </location>
</feature>
<dbReference type="Pfam" id="PF05195">
    <property type="entry name" value="AMP_N"/>
    <property type="match status" value="1"/>
</dbReference>
<dbReference type="InterPro" id="IPR007865">
    <property type="entry name" value="Aminopep_P_N"/>
</dbReference>
<evidence type="ECO:0000256" key="6">
    <source>
        <dbReference type="ARBA" id="ARBA00022438"/>
    </source>
</evidence>
<comment type="similarity">
    <text evidence="4">Belongs to the peptidase M24B family.</text>
</comment>
<comment type="caution">
    <text evidence="15">The sequence shown here is derived from an EMBL/GenBank/DDBJ whole genome shotgun (WGS) entry which is preliminary data.</text>
</comment>
<evidence type="ECO:0000256" key="12">
    <source>
        <dbReference type="ARBA" id="ARBA00030849"/>
    </source>
</evidence>
<comment type="cofactor">
    <cofactor evidence="2">
        <name>Mn(2+)</name>
        <dbReference type="ChEBI" id="CHEBI:29035"/>
    </cofactor>
</comment>
<comment type="function">
    <text evidence="3">Catalyzes the removal of a penultimate prolyl residue from the N-termini of peptides.</text>
</comment>
<comment type="catalytic activity">
    <reaction evidence="1">
        <text>Release of any N-terminal amino acid, including proline, that is linked to proline, even from a dipeptide or tripeptide.</text>
        <dbReference type="EC" id="3.4.11.9"/>
    </reaction>
</comment>
<evidence type="ECO:0000313" key="16">
    <source>
        <dbReference type="Proteomes" id="UP001152049"/>
    </source>
</evidence>